<keyword evidence="18" id="KW-1185">Reference proteome</keyword>
<evidence type="ECO:0000256" key="9">
    <source>
        <dbReference type="ARBA" id="ARBA00051245"/>
    </source>
</evidence>
<keyword evidence="8 13" id="KW-0829">Tyrosine-protein kinase</keyword>
<dbReference type="PROSITE" id="PS50001">
    <property type="entry name" value="SH2"/>
    <property type="match status" value="1"/>
</dbReference>
<dbReference type="GO" id="GO:0030036">
    <property type="term" value="P:actin cytoskeleton organization"/>
    <property type="evidence" value="ECO:0007669"/>
    <property type="project" value="UniProtKB-ARBA"/>
</dbReference>
<evidence type="ECO:0000256" key="3">
    <source>
        <dbReference type="ARBA" id="ARBA00022679"/>
    </source>
</evidence>
<keyword evidence="6 12" id="KW-0067">ATP-binding</keyword>
<dbReference type="OrthoDB" id="28230at2759"/>
<evidence type="ECO:0000256" key="13">
    <source>
        <dbReference type="RuleBase" id="RU362096"/>
    </source>
</evidence>
<dbReference type="SMART" id="SM00326">
    <property type="entry name" value="SH3"/>
    <property type="match status" value="1"/>
</dbReference>
<dbReference type="Proteomes" id="UP000708208">
    <property type="component" value="Unassembled WGS sequence"/>
</dbReference>
<keyword evidence="4 12" id="KW-0547">Nucleotide-binding</keyword>
<keyword evidence="5 13" id="KW-0418">Kinase</keyword>
<dbReference type="Pfam" id="PF00017">
    <property type="entry name" value="SH2"/>
    <property type="match status" value="1"/>
</dbReference>
<dbReference type="GO" id="GO:0005524">
    <property type="term" value="F:ATP binding"/>
    <property type="evidence" value="ECO:0007669"/>
    <property type="project" value="UniProtKB-UniRule"/>
</dbReference>
<evidence type="ECO:0000259" key="14">
    <source>
        <dbReference type="PROSITE" id="PS50001"/>
    </source>
</evidence>
<dbReference type="PROSITE" id="PS50011">
    <property type="entry name" value="PROTEIN_KINASE_DOM"/>
    <property type="match status" value="1"/>
</dbReference>
<dbReference type="PANTHER" id="PTHR24418">
    <property type="entry name" value="TYROSINE-PROTEIN KINASE"/>
    <property type="match status" value="1"/>
</dbReference>
<dbReference type="GO" id="GO:0002009">
    <property type="term" value="P:morphogenesis of an epithelium"/>
    <property type="evidence" value="ECO:0007669"/>
    <property type="project" value="UniProtKB-ARBA"/>
</dbReference>
<name>A0A8J2PBJ3_9HEXA</name>
<dbReference type="GO" id="GO:0048468">
    <property type="term" value="P:cell development"/>
    <property type="evidence" value="ECO:0007669"/>
    <property type="project" value="UniProtKB-ARBA"/>
</dbReference>
<accession>A0A8J2PBJ3</accession>
<dbReference type="CDD" id="cd11845">
    <property type="entry name" value="SH3_Src_like"/>
    <property type="match status" value="1"/>
</dbReference>
<reference evidence="17" key="1">
    <citation type="submission" date="2021-06" db="EMBL/GenBank/DDBJ databases">
        <authorList>
            <person name="Hodson N. C."/>
            <person name="Mongue J. A."/>
            <person name="Jaron S. K."/>
        </authorList>
    </citation>
    <scope>NUCLEOTIDE SEQUENCE</scope>
</reference>
<dbReference type="InterPro" id="IPR017441">
    <property type="entry name" value="Protein_kinase_ATP_BS"/>
</dbReference>
<feature type="domain" description="SH3" evidence="15">
    <location>
        <begin position="121"/>
        <end position="182"/>
    </location>
</feature>
<evidence type="ECO:0000313" key="18">
    <source>
        <dbReference type="Proteomes" id="UP000708208"/>
    </source>
</evidence>
<gene>
    <name evidence="17" type="ORF">AFUS01_LOCUS27281</name>
</gene>
<dbReference type="EMBL" id="CAJVCH010375524">
    <property type="protein sequence ID" value="CAG7816672.1"/>
    <property type="molecule type" value="Genomic_DNA"/>
</dbReference>
<evidence type="ECO:0000256" key="8">
    <source>
        <dbReference type="ARBA" id="ARBA00023137"/>
    </source>
</evidence>
<dbReference type="InterPro" id="IPR001245">
    <property type="entry name" value="Ser-Thr/Tyr_kinase_cat_dom"/>
</dbReference>
<keyword evidence="2" id="KW-0597">Phosphoprotein</keyword>
<dbReference type="SMART" id="SM00252">
    <property type="entry name" value="SH2"/>
    <property type="match status" value="1"/>
</dbReference>
<evidence type="ECO:0000259" key="15">
    <source>
        <dbReference type="PROSITE" id="PS50002"/>
    </source>
</evidence>
<evidence type="ECO:0000256" key="1">
    <source>
        <dbReference type="ARBA" id="ARBA00022443"/>
    </source>
</evidence>
<evidence type="ECO:0000256" key="6">
    <source>
        <dbReference type="ARBA" id="ARBA00022840"/>
    </source>
</evidence>
<feature type="domain" description="SH2" evidence="14">
    <location>
        <begin position="188"/>
        <end position="285"/>
    </location>
</feature>
<dbReference type="GO" id="GO:0007435">
    <property type="term" value="P:salivary gland morphogenesis"/>
    <property type="evidence" value="ECO:0007669"/>
    <property type="project" value="UniProtKB-ARBA"/>
</dbReference>
<feature type="binding site" evidence="12">
    <location>
        <position position="338"/>
    </location>
    <ligand>
        <name>ATP</name>
        <dbReference type="ChEBI" id="CHEBI:30616"/>
    </ligand>
</feature>
<dbReference type="GO" id="GO:0007424">
    <property type="term" value="P:open tracheal system development"/>
    <property type="evidence" value="ECO:0007669"/>
    <property type="project" value="UniProtKB-ARBA"/>
</dbReference>
<evidence type="ECO:0000256" key="4">
    <source>
        <dbReference type="ARBA" id="ARBA00022741"/>
    </source>
</evidence>
<proteinExistence type="inferred from homology"/>
<evidence type="ECO:0000256" key="12">
    <source>
        <dbReference type="PROSITE-ProRule" id="PRU10141"/>
    </source>
</evidence>
<evidence type="ECO:0000256" key="2">
    <source>
        <dbReference type="ARBA" id="ARBA00022553"/>
    </source>
</evidence>
<dbReference type="PROSITE" id="PS00107">
    <property type="entry name" value="PROTEIN_KINASE_ATP"/>
    <property type="match status" value="1"/>
</dbReference>
<protein>
    <recommendedName>
        <fullName evidence="13">Tyrosine-protein kinase</fullName>
        <ecNumber evidence="13">2.7.10.2</ecNumber>
    </recommendedName>
</protein>
<dbReference type="AlphaFoldDB" id="A0A8J2PBJ3"/>
<organism evidence="17 18">
    <name type="scientific">Allacma fusca</name>
    <dbReference type="NCBI Taxonomy" id="39272"/>
    <lineage>
        <taxon>Eukaryota</taxon>
        <taxon>Metazoa</taxon>
        <taxon>Ecdysozoa</taxon>
        <taxon>Arthropoda</taxon>
        <taxon>Hexapoda</taxon>
        <taxon>Collembola</taxon>
        <taxon>Symphypleona</taxon>
        <taxon>Sminthuridae</taxon>
        <taxon>Allacma</taxon>
    </lineage>
</organism>
<dbReference type="InterPro" id="IPR001452">
    <property type="entry name" value="SH3_domain"/>
</dbReference>
<dbReference type="Pfam" id="PF00018">
    <property type="entry name" value="SH3_1"/>
    <property type="match status" value="1"/>
</dbReference>
<dbReference type="FunFam" id="3.30.505.10:FF:000001">
    <property type="entry name" value="Tyrosine-protein kinase"/>
    <property type="match status" value="1"/>
</dbReference>
<sequence length="586" mass="66555">MGGKSSKNSHVPSAESRYIGGDAFQRSTVVVGSTKNCDIIRTPSLSTFGQSGGNSKCKTLPQQLSFQKSRCDSFDSGSNGFVRGSGHHGHVSTPSGTSSGGTFLHQHYTATLMKNTAGIPVTGKTLVALYDYSSRHSRDVDFKKGDVLEVINDNDPDWWNVYVIRTGQTGFVPRNFVAIEKSIESEDWFFGKISRREAEKILMGEENPRGTFLIRNSEQNPGAFSLSVKDWEQEKSYHVKHYKIRPLDGGGYYITTRLIFQSLRELVQSYSRNAQGLCHVLTRACPKPCPQMWDLSPETRDQWEIDRNELKFMRKLGSGNFGEVWYGHWRNGMEVAIKTLKSGALMSSGAFLEEATIMKKFRHNRLVALYAVCSREEPVYIVTEYMRNGSLLEYLRNGDGQHLGEIDLVYIAAQIASGMAYLEEKQLVHRDLAARNVLIGDQNVAKICDFGLARVIVQDDEYCPRQGSRFPVKWTAPEAVQFMRFSVKSDVWSYGIMLMELFTYGQVPYPGMNNREVMDQVSKGYRMPKPATSHVSDAVYHIMLRTWDSDPERRPTFEFLQHFFEDFPVTSEIPYREVKNKHPHHS</sequence>
<comment type="caution">
    <text evidence="17">The sequence shown here is derived from an EMBL/GenBank/DDBJ whole genome shotgun (WGS) entry which is preliminary data.</text>
</comment>
<dbReference type="GO" id="GO:0004715">
    <property type="term" value="F:non-membrane spanning protein tyrosine kinase activity"/>
    <property type="evidence" value="ECO:0007669"/>
    <property type="project" value="UniProtKB-EC"/>
</dbReference>
<dbReference type="InterPro" id="IPR000719">
    <property type="entry name" value="Prot_kinase_dom"/>
</dbReference>
<dbReference type="EC" id="2.7.10.2" evidence="13"/>
<dbReference type="CDD" id="cd09933">
    <property type="entry name" value="SH2_Src_family"/>
    <property type="match status" value="1"/>
</dbReference>
<dbReference type="SMART" id="SM00219">
    <property type="entry name" value="TyrKc"/>
    <property type="match status" value="1"/>
</dbReference>
<keyword evidence="7 10" id="KW-0727">SH2 domain</keyword>
<comment type="catalytic activity">
    <reaction evidence="9 13">
        <text>L-tyrosyl-[protein] + ATP = O-phospho-L-tyrosyl-[protein] + ADP + H(+)</text>
        <dbReference type="Rhea" id="RHEA:10596"/>
        <dbReference type="Rhea" id="RHEA-COMP:10136"/>
        <dbReference type="Rhea" id="RHEA-COMP:20101"/>
        <dbReference type="ChEBI" id="CHEBI:15378"/>
        <dbReference type="ChEBI" id="CHEBI:30616"/>
        <dbReference type="ChEBI" id="CHEBI:46858"/>
        <dbReference type="ChEBI" id="CHEBI:61978"/>
        <dbReference type="ChEBI" id="CHEBI:456216"/>
        <dbReference type="EC" id="2.7.10.2"/>
    </reaction>
</comment>
<dbReference type="CDD" id="cd05034">
    <property type="entry name" value="PTKc_Src_like"/>
    <property type="match status" value="1"/>
</dbReference>
<evidence type="ECO:0000256" key="10">
    <source>
        <dbReference type="PROSITE-ProRule" id="PRU00191"/>
    </source>
</evidence>
<evidence type="ECO:0000256" key="11">
    <source>
        <dbReference type="PROSITE-ProRule" id="PRU00192"/>
    </source>
</evidence>
<dbReference type="InterPro" id="IPR050198">
    <property type="entry name" value="Non-receptor_tyrosine_kinases"/>
</dbReference>
<comment type="similarity">
    <text evidence="13">Belongs to the protein kinase superfamily. Tyr protein kinase family.</text>
</comment>
<dbReference type="InterPro" id="IPR008266">
    <property type="entry name" value="Tyr_kinase_AS"/>
</dbReference>
<dbReference type="FunFam" id="3.30.200.20:FF:000053">
    <property type="entry name" value="Tyrosine-protein kinase"/>
    <property type="match status" value="1"/>
</dbReference>
<evidence type="ECO:0000256" key="7">
    <source>
        <dbReference type="ARBA" id="ARBA00022999"/>
    </source>
</evidence>
<dbReference type="PROSITE" id="PS00109">
    <property type="entry name" value="PROTEIN_KINASE_TYR"/>
    <property type="match status" value="1"/>
</dbReference>
<dbReference type="InterPro" id="IPR020635">
    <property type="entry name" value="Tyr_kinase_cat_dom"/>
</dbReference>
<keyword evidence="3 13" id="KW-0808">Transferase</keyword>
<dbReference type="Pfam" id="PF07714">
    <property type="entry name" value="PK_Tyr_Ser-Thr"/>
    <property type="match status" value="1"/>
</dbReference>
<evidence type="ECO:0000256" key="5">
    <source>
        <dbReference type="ARBA" id="ARBA00022777"/>
    </source>
</evidence>
<feature type="domain" description="Protein kinase" evidence="16">
    <location>
        <begin position="310"/>
        <end position="564"/>
    </location>
</feature>
<evidence type="ECO:0000259" key="16">
    <source>
        <dbReference type="PROSITE" id="PS50011"/>
    </source>
</evidence>
<keyword evidence="1 11" id="KW-0728">SH3 domain</keyword>
<dbReference type="PROSITE" id="PS50002">
    <property type="entry name" value="SH3"/>
    <property type="match status" value="1"/>
</dbReference>
<evidence type="ECO:0000313" key="17">
    <source>
        <dbReference type="EMBL" id="CAG7816672.1"/>
    </source>
</evidence>
<dbReference type="InterPro" id="IPR000980">
    <property type="entry name" value="SH2"/>
</dbReference>
<dbReference type="FunFam" id="1.10.510.10:FF:000399">
    <property type="entry name" value="Tyrosine-protein kinase"/>
    <property type="match status" value="1"/>
</dbReference>